<keyword evidence="1" id="KW-0812">Transmembrane</keyword>
<proteinExistence type="predicted"/>
<evidence type="ECO:0000256" key="1">
    <source>
        <dbReference type="SAM" id="Phobius"/>
    </source>
</evidence>
<feature type="transmembrane region" description="Helical" evidence="1">
    <location>
        <begin position="72"/>
        <end position="90"/>
    </location>
</feature>
<dbReference type="Proteomes" id="UP001156706">
    <property type="component" value="Unassembled WGS sequence"/>
</dbReference>
<keyword evidence="3" id="KW-1185">Reference proteome</keyword>
<name>A0ABQ5YCK4_9NEIS</name>
<keyword evidence="1" id="KW-1133">Transmembrane helix</keyword>
<gene>
    <name evidence="2" type="ORF">GCM10007907_14850</name>
</gene>
<organism evidence="2 3">
    <name type="scientific">Chitinimonas prasina</name>
    <dbReference type="NCBI Taxonomy" id="1434937"/>
    <lineage>
        <taxon>Bacteria</taxon>
        <taxon>Pseudomonadati</taxon>
        <taxon>Pseudomonadota</taxon>
        <taxon>Betaproteobacteria</taxon>
        <taxon>Neisseriales</taxon>
        <taxon>Chitinibacteraceae</taxon>
        <taxon>Chitinimonas</taxon>
    </lineage>
</organism>
<evidence type="ECO:0008006" key="4">
    <source>
        <dbReference type="Google" id="ProtNLM"/>
    </source>
</evidence>
<sequence>MPSLLLSGVGLKKKIHEQRRKYMTILRVLAVVFILAGSLGLAQRSIDYTKETHAAKLGPIEFSVKETESVVIPPWLSGSAIALGVVLLLVGGKKR</sequence>
<feature type="transmembrane region" description="Helical" evidence="1">
    <location>
        <begin position="22"/>
        <end position="42"/>
    </location>
</feature>
<evidence type="ECO:0000313" key="2">
    <source>
        <dbReference type="EMBL" id="GLR12695.1"/>
    </source>
</evidence>
<evidence type="ECO:0000313" key="3">
    <source>
        <dbReference type="Proteomes" id="UP001156706"/>
    </source>
</evidence>
<keyword evidence="1" id="KW-0472">Membrane</keyword>
<dbReference type="EMBL" id="BSOG01000002">
    <property type="protein sequence ID" value="GLR12695.1"/>
    <property type="molecule type" value="Genomic_DNA"/>
</dbReference>
<reference evidence="3" key="1">
    <citation type="journal article" date="2019" name="Int. J. Syst. Evol. Microbiol.">
        <title>The Global Catalogue of Microorganisms (GCM) 10K type strain sequencing project: providing services to taxonomists for standard genome sequencing and annotation.</title>
        <authorList>
            <consortium name="The Broad Institute Genomics Platform"/>
            <consortium name="The Broad Institute Genome Sequencing Center for Infectious Disease"/>
            <person name="Wu L."/>
            <person name="Ma J."/>
        </authorList>
    </citation>
    <scope>NUCLEOTIDE SEQUENCE [LARGE SCALE GENOMIC DNA]</scope>
    <source>
        <strain evidence="3">NBRC 110044</strain>
    </source>
</reference>
<protein>
    <recommendedName>
        <fullName evidence="4">DUF3185 family protein</fullName>
    </recommendedName>
</protein>
<accession>A0ABQ5YCK4</accession>
<comment type="caution">
    <text evidence="2">The sequence shown here is derived from an EMBL/GenBank/DDBJ whole genome shotgun (WGS) entry which is preliminary data.</text>
</comment>